<dbReference type="GO" id="GO:0046872">
    <property type="term" value="F:metal ion binding"/>
    <property type="evidence" value="ECO:0007669"/>
    <property type="project" value="UniProtKB-UniRule"/>
</dbReference>
<dbReference type="InterPro" id="IPR005265">
    <property type="entry name" value="HemJ-like"/>
</dbReference>
<dbReference type="PATRIC" id="fig|760154.4.peg.101"/>
<feature type="binding site" description="axial binding residue" evidence="14">
    <location>
        <position position="11"/>
    </location>
    <ligand>
        <name>heme</name>
        <dbReference type="ChEBI" id="CHEBI:30413"/>
    </ligand>
    <ligandPart>
        <name>Fe</name>
        <dbReference type="ChEBI" id="CHEBI:18248"/>
    </ligandPart>
</feature>
<comment type="cofactor">
    <cofactor evidence="14 15">
        <name>heme b</name>
        <dbReference type="ChEBI" id="CHEBI:60344"/>
    </cofactor>
    <text evidence="14 15">Binds 1 heme b (iron(II)-protoporphyrin IX) group per subunit.</text>
</comment>
<feature type="transmembrane region" description="Helical" evidence="14">
    <location>
        <begin position="84"/>
        <end position="102"/>
    </location>
</feature>
<evidence type="ECO:0000313" key="16">
    <source>
        <dbReference type="EMBL" id="AFL67432.1"/>
    </source>
</evidence>
<keyword evidence="12 14" id="KW-0472">Membrane</keyword>
<reference evidence="16 17" key="1">
    <citation type="submission" date="2012-06" db="EMBL/GenBank/DDBJ databases">
        <title>Complete sequence of Sulfurospirillum barnesii SES-3.</title>
        <authorList>
            <consortium name="US DOE Joint Genome Institute"/>
            <person name="Lucas S."/>
            <person name="Han J."/>
            <person name="Lapidus A."/>
            <person name="Cheng J.-F."/>
            <person name="Goodwin L."/>
            <person name="Pitluck S."/>
            <person name="Peters L."/>
            <person name="Ovchinnikova G."/>
            <person name="Lu M."/>
            <person name="Detter J.C."/>
            <person name="Han C."/>
            <person name="Tapia R."/>
            <person name="Land M."/>
            <person name="Hauser L."/>
            <person name="Kyrpides N."/>
            <person name="Ivanova N."/>
            <person name="Pagani I."/>
            <person name="Stolz J."/>
            <person name="Arkin A."/>
            <person name="Dehal P."/>
            <person name="Oremland R."/>
            <person name="Saltikov C."/>
            <person name="Basu P."/>
            <person name="Hollibaugh J."/>
            <person name="Newman D."/>
            <person name="Stolyar S."/>
            <person name="Hazen T."/>
            <person name="Woyke T."/>
        </authorList>
    </citation>
    <scope>NUCLEOTIDE SEQUENCE [LARGE SCALE GENOMIC DNA]</scope>
    <source>
        <strain evidence="17">ATCC 700032 / DSM 10660 / SES-3</strain>
    </source>
</reference>
<dbReference type="eggNOG" id="COG1981">
    <property type="taxonomic scope" value="Bacteria"/>
</dbReference>
<keyword evidence="10 14" id="KW-0560">Oxidoreductase</keyword>
<keyword evidence="5 14" id="KW-1003">Cell membrane</keyword>
<dbReference type="HAMAP" id="MF_02239">
    <property type="entry name" value="HemJ"/>
    <property type="match status" value="1"/>
</dbReference>
<feature type="transmembrane region" description="Helical" evidence="14">
    <location>
        <begin position="123"/>
        <end position="140"/>
    </location>
</feature>
<accession>I3XU08</accession>
<evidence type="ECO:0000256" key="7">
    <source>
        <dbReference type="ARBA" id="ARBA00022692"/>
    </source>
</evidence>
<comment type="function">
    <text evidence="14 15">Catalyzes the oxidation of protoporphyrinogen IX to protoporphyrin IX.</text>
</comment>
<evidence type="ECO:0000256" key="8">
    <source>
        <dbReference type="ARBA" id="ARBA00022723"/>
    </source>
</evidence>
<feature type="transmembrane region" description="Helical" evidence="14">
    <location>
        <begin position="6"/>
        <end position="31"/>
    </location>
</feature>
<dbReference type="RefSeq" id="WP_014768319.1">
    <property type="nucleotide sequence ID" value="NC_018002.1"/>
</dbReference>
<comment type="similarity">
    <text evidence="3 14 15">Belongs to the HemJ family.</text>
</comment>
<evidence type="ECO:0000256" key="5">
    <source>
        <dbReference type="ARBA" id="ARBA00022475"/>
    </source>
</evidence>
<keyword evidence="7 14" id="KW-0812">Transmembrane</keyword>
<feature type="binding site" description="axial binding residue" evidence="14">
    <location>
        <position position="88"/>
    </location>
    <ligand>
        <name>heme</name>
        <dbReference type="ChEBI" id="CHEBI:30413"/>
    </ligand>
    <ligandPart>
        <name>Fe</name>
        <dbReference type="ChEBI" id="CHEBI:18248"/>
    </ligandPart>
</feature>
<dbReference type="OrthoDB" id="9800824at2"/>
<evidence type="ECO:0000256" key="1">
    <source>
        <dbReference type="ARBA" id="ARBA00004651"/>
    </source>
</evidence>
<evidence type="ECO:0000256" key="15">
    <source>
        <dbReference type="PIRNR" id="PIRNR004638"/>
    </source>
</evidence>
<evidence type="ECO:0000256" key="14">
    <source>
        <dbReference type="HAMAP-Rule" id="MF_02239"/>
    </source>
</evidence>
<dbReference type="EMBL" id="CP003333">
    <property type="protein sequence ID" value="AFL67432.1"/>
    <property type="molecule type" value="Genomic_DNA"/>
</dbReference>
<comment type="catalytic activity">
    <reaction evidence="13 14 15">
        <text>protoporphyrinogen IX + 3 A = protoporphyrin IX + 3 AH2</text>
        <dbReference type="Rhea" id="RHEA:62000"/>
        <dbReference type="ChEBI" id="CHEBI:13193"/>
        <dbReference type="ChEBI" id="CHEBI:17499"/>
        <dbReference type="ChEBI" id="CHEBI:57306"/>
        <dbReference type="ChEBI" id="CHEBI:57307"/>
    </reaction>
</comment>
<evidence type="ECO:0000256" key="2">
    <source>
        <dbReference type="ARBA" id="ARBA00005073"/>
    </source>
</evidence>
<dbReference type="Pfam" id="PF03653">
    <property type="entry name" value="UPF0093"/>
    <property type="match status" value="1"/>
</dbReference>
<comment type="subcellular location">
    <subcellularLocation>
        <location evidence="1 14">Cell membrane</location>
        <topology evidence="1 14">Multi-pass membrane protein</topology>
    </subcellularLocation>
</comment>
<gene>
    <name evidence="16" type="ordered locus">Sulba_0105</name>
</gene>
<dbReference type="Proteomes" id="UP000006176">
    <property type="component" value="Chromosome"/>
</dbReference>
<keyword evidence="9 14" id="KW-1133">Transmembrane helix</keyword>
<dbReference type="PANTHER" id="PTHR40255">
    <property type="entry name" value="UPF0093 MEMBRANE PROTEIN SLR1790"/>
    <property type="match status" value="1"/>
</dbReference>
<keyword evidence="11 14" id="KW-0408">Iron</keyword>
<dbReference type="KEGG" id="sba:Sulba_0105"/>
<feature type="transmembrane region" description="Helical" evidence="14">
    <location>
        <begin position="52"/>
        <end position="72"/>
    </location>
</feature>
<evidence type="ECO:0000256" key="11">
    <source>
        <dbReference type="ARBA" id="ARBA00023004"/>
    </source>
</evidence>
<evidence type="ECO:0000256" key="10">
    <source>
        <dbReference type="ARBA" id="ARBA00023002"/>
    </source>
</evidence>
<dbReference type="UniPathway" id="UPA00251">
    <property type="reaction ID" value="UER00324"/>
</dbReference>
<dbReference type="GO" id="GO:0005886">
    <property type="term" value="C:plasma membrane"/>
    <property type="evidence" value="ECO:0007669"/>
    <property type="project" value="UniProtKB-SubCell"/>
</dbReference>
<organism evidence="16 17">
    <name type="scientific">Sulfurospirillum barnesii (strain ATCC 700032 / DSM 10660 / SES-3)</name>
    <dbReference type="NCBI Taxonomy" id="760154"/>
    <lineage>
        <taxon>Bacteria</taxon>
        <taxon>Pseudomonadati</taxon>
        <taxon>Campylobacterota</taxon>
        <taxon>Epsilonproteobacteria</taxon>
        <taxon>Campylobacterales</taxon>
        <taxon>Sulfurospirillaceae</taxon>
        <taxon>Sulfurospirillum</taxon>
    </lineage>
</organism>
<dbReference type="GO" id="GO:0006782">
    <property type="term" value="P:protoporphyrinogen IX biosynthetic process"/>
    <property type="evidence" value="ECO:0007669"/>
    <property type="project" value="UniProtKB-UniRule"/>
</dbReference>
<feature type="transmembrane region" description="Helical" evidence="14">
    <location>
        <begin position="146"/>
        <end position="164"/>
    </location>
</feature>
<keyword evidence="17" id="KW-1185">Reference proteome</keyword>
<proteinExistence type="inferred from homology"/>
<dbReference type="STRING" id="760154.Sulba_0105"/>
<evidence type="ECO:0000256" key="6">
    <source>
        <dbReference type="ARBA" id="ARBA00022617"/>
    </source>
</evidence>
<evidence type="ECO:0000256" key="4">
    <source>
        <dbReference type="ARBA" id="ARBA00017504"/>
    </source>
</evidence>
<dbReference type="PIRSF" id="PIRSF004638">
    <property type="entry name" value="UCP004638"/>
    <property type="match status" value="1"/>
</dbReference>
<comment type="pathway">
    <text evidence="2 14 15">Porphyrin-containing compound metabolism; protoporphyrin-IX biosynthesis; protoporphyrin-IX from protoporphyrinogen-IX: step 1/1.</text>
</comment>
<dbReference type="PANTHER" id="PTHR40255:SF1">
    <property type="entry name" value="PROTOPORPHYRINOGEN IX OXIDASE"/>
    <property type="match status" value="1"/>
</dbReference>
<dbReference type="AlphaFoldDB" id="I3XU08"/>
<evidence type="ECO:0000256" key="3">
    <source>
        <dbReference type="ARBA" id="ARBA00006501"/>
    </source>
</evidence>
<evidence type="ECO:0000256" key="12">
    <source>
        <dbReference type="ARBA" id="ARBA00023136"/>
    </source>
</evidence>
<evidence type="ECO:0000313" key="17">
    <source>
        <dbReference type="Proteomes" id="UP000006176"/>
    </source>
</evidence>
<sequence>MDYYKWVLAFHVMAFLSWMAMLFYLPRLFVYHVEYAEKKGFVEVVKIQEYKIYTYIGLPAFWATLASGLLMIALDTQLLSSGGWIYAKFAVLIILALYSFSLEKYRLELANGTCTKSGKFFRAYNEVPTALAILIVGYVITKSFSWAFTLITLGVLAMIMDVILDGKEKK</sequence>
<comment type="subunit">
    <text evidence="14">Homodimer.</text>
</comment>
<evidence type="ECO:0000256" key="9">
    <source>
        <dbReference type="ARBA" id="ARBA00022989"/>
    </source>
</evidence>
<keyword evidence="8 14" id="KW-0479">Metal-binding</keyword>
<keyword evidence="6 14" id="KW-0349">Heme</keyword>
<dbReference type="EC" id="1.3.99.-" evidence="14 15"/>
<dbReference type="HOGENOM" id="CLU_125006_1_0_7"/>
<name>I3XU08_SULBS</name>
<protein>
    <recommendedName>
        <fullName evidence="4 14">Protoporphyrinogen IX oxidase</fullName>
        <shortName evidence="14">PPO</shortName>
        <ecNumber evidence="14 15">1.3.99.-</ecNumber>
    </recommendedName>
</protein>
<evidence type="ECO:0000256" key="13">
    <source>
        <dbReference type="ARBA" id="ARBA00048390"/>
    </source>
</evidence>
<dbReference type="GO" id="GO:0070818">
    <property type="term" value="F:protoporphyrinogen oxidase activity"/>
    <property type="evidence" value="ECO:0007669"/>
    <property type="project" value="UniProtKB-UniRule"/>
</dbReference>